<dbReference type="EC" id="4.2.1.46" evidence="4 7"/>
<dbReference type="SUPFAM" id="SSF51735">
    <property type="entry name" value="NAD(P)-binding Rossmann-fold domains"/>
    <property type="match status" value="1"/>
</dbReference>
<evidence type="ECO:0000259" key="8">
    <source>
        <dbReference type="Pfam" id="PF16363"/>
    </source>
</evidence>
<name>A0A5C1A1G1_9GAMM</name>
<evidence type="ECO:0000256" key="6">
    <source>
        <dbReference type="ARBA" id="ARBA00023239"/>
    </source>
</evidence>
<dbReference type="KEGG" id="kuy:FY550_05100"/>
<dbReference type="OrthoDB" id="9779041at2"/>
<comment type="similarity">
    <text evidence="3 7">Belongs to the NAD(P)-dependent epimerase/dehydratase family. dTDP-glucose dehydratase subfamily.</text>
</comment>
<keyword evidence="5" id="KW-0520">NAD</keyword>
<evidence type="ECO:0000313" key="9">
    <source>
        <dbReference type="EMBL" id="QEL12732.1"/>
    </source>
</evidence>
<evidence type="ECO:0000313" key="10">
    <source>
        <dbReference type="Proteomes" id="UP000322553"/>
    </source>
</evidence>
<dbReference type="Pfam" id="PF16363">
    <property type="entry name" value="GDP_Man_Dehyd"/>
    <property type="match status" value="1"/>
</dbReference>
<dbReference type="Gene3D" id="3.40.50.720">
    <property type="entry name" value="NAD(P)-binding Rossmann-like Domain"/>
    <property type="match status" value="1"/>
</dbReference>
<dbReference type="Proteomes" id="UP000322553">
    <property type="component" value="Chromosome"/>
</dbReference>
<dbReference type="AlphaFoldDB" id="A0A5C1A1G1"/>
<dbReference type="GO" id="GO:0008460">
    <property type="term" value="F:dTDP-glucose 4,6-dehydratase activity"/>
    <property type="evidence" value="ECO:0007669"/>
    <property type="project" value="UniProtKB-EC"/>
</dbReference>
<reference evidence="9 10" key="1">
    <citation type="submission" date="2019-08" db="EMBL/GenBank/DDBJ databases">
        <title>Complete genome sequence of Kushneria sp. YCWA18, a halophilic phosphate-solubilizing bacterium isolated from Daqiao saltern in China.</title>
        <authorList>
            <person name="Du G.-X."/>
            <person name="Qu L.-Y."/>
        </authorList>
    </citation>
    <scope>NUCLEOTIDE SEQUENCE [LARGE SCALE GENOMIC DNA]</scope>
    <source>
        <strain evidence="9 10">YCWA18</strain>
    </source>
</reference>
<feature type="domain" description="NAD(P)-binding" evidence="8">
    <location>
        <begin position="1"/>
        <end position="319"/>
    </location>
</feature>
<comment type="catalytic activity">
    <reaction evidence="1 7">
        <text>dTDP-alpha-D-glucose = dTDP-4-dehydro-6-deoxy-alpha-D-glucose + H2O</text>
        <dbReference type="Rhea" id="RHEA:17221"/>
        <dbReference type="ChEBI" id="CHEBI:15377"/>
        <dbReference type="ChEBI" id="CHEBI:57477"/>
        <dbReference type="ChEBI" id="CHEBI:57649"/>
        <dbReference type="EC" id="4.2.1.46"/>
    </reaction>
</comment>
<dbReference type="InterPro" id="IPR036291">
    <property type="entry name" value="NAD(P)-bd_dom_sf"/>
</dbReference>
<dbReference type="PANTHER" id="PTHR43000">
    <property type="entry name" value="DTDP-D-GLUCOSE 4,6-DEHYDRATASE-RELATED"/>
    <property type="match status" value="1"/>
</dbReference>
<evidence type="ECO:0000256" key="4">
    <source>
        <dbReference type="ARBA" id="ARBA00011990"/>
    </source>
</evidence>
<proteinExistence type="inferred from homology"/>
<evidence type="ECO:0000256" key="7">
    <source>
        <dbReference type="RuleBase" id="RU004473"/>
    </source>
</evidence>
<sequence length="341" mass="37575">MITGGAGFIGSALIHHIIDHRYEQVLNVDALTYASQPEALAGLERLSRYHFERADVRDASRMSQLLAQYQPNAVMHLAAETHVDRSIAGPEVFVDTNVTGVASLLEASRQYWQGLPDDERAHFRFLHVSTDEVYGALAEGAAAPDESSPYAPSSPYAASKAGGDHLVNAWHATYGLPILLTRSTNNYGPGQYPEKLIPLMILNALAGRALPVYGDGRQCRDWLHVEDHVRALCRILDAGQPGESYNIAGGAERSNLVIIQSLCDALAQQAGLDSAALRALISHVTDRPGHDRRYALNARRMRDELGWEPNHNLGTGLAETVEWYLSNVHRWQRLFEPAADR</sequence>
<keyword evidence="6 7" id="KW-0456">Lyase</keyword>
<dbReference type="Gene3D" id="3.90.25.10">
    <property type="entry name" value="UDP-galactose 4-epimerase, domain 1"/>
    <property type="match status" value="1"/>
</dbReference>
<evidence type="ECO:0000256" key="5">
    <source>
        <dbReference type="ARBA" id="ARBA00023027"/>
    </source>
</evidence>
<evidence type="ECO:0000256" key="2">
    <source>
        <dbReference type="ARBA" id="ARBA00001911"/>
    </source>
</evidence>
<dbReference type="CDD" id="cd05246">
    <property type="entry name" value="dTDP_GD_SDR_e"/>
    <property type="match status" value="1"/>
</dbReference>
<dbReference type="NCBIfam" id="TIGR01181">
    <property type="entry name" value="dTDP_gluc_dehyt"/>
    <property type="match status" value="1"/>
</dbReference>
<accession>A0A5C1A1G1</accession>
<keyword evidence="10" id="KW-1185">Reference proteome</keyword>
<dbReference type="GO" id="GO:0009225">
    <property type="term" value="P:nucleotide-sugar metabolic process"/>
    <property type="evidence" value="ECO:0007669"/>
    <property type="project" value="InterPro"/>
</dbReference>
<dbReference type="InterPro" id="IPR016040">
    <property type="entry name" value="NAD(P)-bd_dom"/>
</dbReference>
<protein>
    <recommendedName>
        <fullName evidence="4 7">dTDP-glucose 4,6-dehydratase</fullName>
        <ecNumber evidence="4 7">4.2.1.46</ecNumber>
    </recommendedName>
</protein>
<evidence type="ECO:0000256" key="3">
    <source>
        <dbReference type="ARBA" id="ARBA00008178"/>
    </source>
</evidence>
<dbReference type="InterPro" id="IPR005888">
    <property type="entry name" value="dTDP_Gluc_deHydtase"/>
</dbReference>
<evidence type="ECO:0000256" key="1">
    <source>
        <dbReference type="ARBA" id="ARBA00001539"/>
    </source>
</evidence>
<dbReference type="EMBL" id="CP043420">
    <property type="protein sequence ID" value="QEL12732.1"/>
    <property type="molecule type" value="Genomic_DNA"/>
</dbReference>
<comment type="cofactor">
    <cofactor evidence="2 7">
        <name>NAD(+)</name>
        <dbReference type="ChEBI" id="CHEBI:57540"/>
    </cofactor>
</comment>
<gene>
    <name evidence="9" type="primary">rfbB</name>
    <name evidence="9" type="ORF">FY550_05100</name>
</gene>
<organism evidence="9 10">
    <name type="scientific">Kushneria phosphatilytica</name>
    <dbReference type="NCBI Taxonomy" id="657387"/>
    <lineage>
        <taxon>Bacteria</taxon>
        <taxon>Pseudomonadati</taxon>
        <taxon>Pseudomonadota</taxon>
        <taxon>Gammaproteobacteria</taxon>
        <taxon>Oceanospirillales</taxon>
        <taxon>Halomonadaceae</taxon>
        <taxon>Kushneria</taxon>
    </lineage>
</organism>